<proteinExistence type="predicted"/>
<organism evidence="1">
    <name type="scientific">termite gut metagenome</name>
    <dbReference type="NCBI Taxonomy" id="433724"/>
    <lineage>
        <taxon>unclassified sequences</taxon>
        <taxon>metagenomes</taxon>
        <taxon>organismal metagenomes</taxon>
    </lineage>
</organism>
<dbReference type="SUPFAM" id="SSF55961">
    <property type="entry name" value="Bet v1-like"/>
    <property type="match status" value="1"/>
</dbReference>
<evidence type="ECO:0000313" key="1">
    <source>
        <dbReference type="EMBL" id="KAA6329106.1"/>
    </source>
</evidence>
<comment type="caution">
    <text evidence="1">The sequence shown here is derived from an EMBL/GenBank/DDBJ whole genome shotgun (WGS) entry which is preliminary data.</text>
</comment>
<dbReference type="AlphaFoldDB" id="A0A5J4R544"/>
<protein>
    <recommendedName>
        <fullName evidence="2">Polyketide cyclase</fullName>
    </recommendedName>
</protein>
<dbReference type="EMBL" id="SNRY01001702">
    <property type="protein sequence ID" value="KAA6329106.1"/>
    <property type="molecule type" value="Genomic_DNA"/>
</dbReference>
<gene>
    <name evidence="1" type="ORF">EZS27_022061</name>
</gene>
<evidence type="ECO:0008006" key="2">
    <source>
        <dbReference type="Google" id="ProtNLM"/>
    </source>
</evidence>
<accession>A0A5J4R544</accession>
<sequence>MTPFESGIKLIPYNQERVYAKLSDLNHLESIKDKLPGNINDFSCDADTVSFNIDPVGSLTLKIIERDPSKCIKFETLQSPLPFNLWIQITPVSEEECKIKLTLQAEINLFMKSIVQKPLQEGIEKIAETMAAIQY</sequence>
<reference evidence="1" key="1">
    <citation type="submission" date="2019-03" db="EMBL/GenBank/DDBJ databases">
        <title>Single cell metagenomics reveals metabolic interactions within the superorganism composed of flagellate Streblomastix strix and complex community of Bacteroidetes bacteria on its surface.</title>
        <authorList>
            <person name="Treitli S.C."/>
            <person name="Kolisko M."/>
            <person name="Husnik F."/>
            <person name="Keeling P."/>
            <person name="Hampl V."/>
        </authorList>
    </citation>
    <scope>NUCLEOTIDE SEQUENCE</scope>
    <source>
        <strain evidence="1">STM</strain>
    </source>
</reference>
<name>A0A5J4R544_9ZZZZ</name>